<feature type="chain" id="PRO_5013386934" description="40-residue YVTN family beta-propeller repeat-containing protein" evidence="1">
    <location>
        <begin position="23"/>
        <end position="367"/>
    </location>
</feature>
<dbReference type="Proteomes" id="UP000191055">
    <property type="component" value="Unassembled WGS sequence"/>
</dbReference>
<dbReference type="PANTHER" id="PTHR47197">
    <property type="entry name" value="PROTEIN NIRF"/>
    <property type="match status" value="1"/>
</dbReference>
<accession>A0A1T5BUL0</accession>
<evidence type="ECO:0000256" key="1">
    <source>
        <dbReference type="SAM" id="SignalP"/>
    </source>
</evidence>
<feature type="signal peptide" evidence="1">
    <location>
        <begin position="1"/>
        <end position="22"/>
    </location>
</feature>
<dbReference type="InterPro" id="IPR015943">
    <property type="entry name" value="WD40/YVTN_repeat-like_dom_sf"/>
</dbReference>
<evidence type="ECO:0000313" key="3">
    <source>
        <dbReference type="Proteomes" id="UP000191055"/>
    </source>
</evidence>
<evidence type="ECO:0008006" key="4">
    <source>
        <dbReference type="Google" id="ProtNLM"/>
    </source>
</evidence>
<sequence>MKRIANIFTVLLAAGLFFSACTSDDDNKFERDETTFGCYIVNYGSFGNLGASITRYDYKADTVTNGYFERQNNGFELLSNIQYANVYNGSIYMMGNERDEVITTNLLFQQTENGISEGIAKPRFFVGNGDYIYVSCWGSNPDWGDMVDTYIAKIDTRTNEVVEKIDLPGGPEGLAIANGHLYAALNFRKQVAVIDLNDYESITYIETPGVTSYFIKDASNNLYVTLLSSFTQDVEDTGMGYINTATKTLEEVYSLDGISSSYGSVISPNNDFSTIYVIAASWVEVEGKWEQQGGVFSFDVASKSYSPFISNLSGMGGVMVNPDTDEIYLLTSSSTSESGKLNVYNEDGTFIKDIQVGRSPAWAFFMK</sequence>
<dbReference type="AlphaFoldDB" id="A0A1T5BUL0"/>
<dbReference type="InterPro" id="IPR051200">
    <property type="entry name" value="Host-pathogen_enzymatic-act"/>
</dbReference>
<keyword evidence="3" id="KW-1185">Reference proteome</keyword>
<name>A0A1T5BUL0_9BACT</name>
<organism evidence="2 3">
    <name type="scientific">Alkalitalea saponilacus</name>
    <dbReference type="NCBI Taxonomy" id="889453"/>
    <lineage>
        <taxon>Bacteria</taxon>
        <taxon>Pseudomonadati</taxon>
        <taxon>Bacteroidota</taxon>
        <taxon>Bacteroidia</taxon>
        <taxon>Marinilabiliales</taxon>
        <taxon>Marinilabiliaceae</taxon>
        <taxon>Alkalitalea</taxon>
    </lineage>
</organism>
<dbReference type="RefSeq" id="WP_079556436.1">
    <property type="nucleotide sequence ID" value="NZ_CP021904.1"/>
</dbReference>
<dbReference type="PROSITE" id="PS51257">
    <property type="entry name" value="PROKAR_LIPOPROTEIN"/>
    <property type="match status" value="1"/>
</dbReference>
<reference evidence="3" key="1">
    <citation type="submission" date="2017-02" db="EMBL/GenBank/DDBJ databases">
        <authorList>
            <person name="Varghese N."/>
            <person name="Submissions S."/>
        </authorList>
    </citation>
    <scope>NUCLEOTIDE SEQUENCE [LARGE SCALE GENOMIC DNA]</scope>
    <source>
        <strain evidence="3">DSM 24412</strain>
    </source>
</reference>
<proteinExistence type="predicted"/>
<protein>
    <recommendedName>
        <fullName evidence="4">40-residue YVTN family beta-propeller repeat-containing protein</fullName>
    </recommendedName>
</protein>
<evidence type="ECO:0000313" key="2">
    <source>
        <dbReference type="EMBL" id="SKB51048.1"/>
    </source>
</evidence>
<dbReference type="Gene3D" id="2.130.10.10">
    <property type="entry name" value="YVTN repeat-like/Quinoprotein amine dehydrogenase"/>
    <property type="match status" value="1"/>
</dbReference>
<dbReference type="KEGG" id="asx:CDL62_10740"/>
<dbReference type="OrthoDB" id="9773938at2"/>
<dbReference type="SUPFAM" id="SSF75011">
    <property type="entry name" value="3-carboxy-cis,cis-mucoante lactonizing enzyme"/>
    <property type="match status" value="1"/>
</dbReference>
<keyword evidence="1" id="KW-0732">Signal</keyword>
<gene>
    <name evidence="2" type="ORF">SAMN03080601_00640</name>
</gene>
<dbReference type="STRING" id="889453.SAMN03080601_00640"/>
<dbReference type="EMBL" id="FUYV01000002">
    <property type="protein sequence ID" value="SKB51048.1"/>
    <property type="molecule type" value="Genomic_DNA"/>
</dbReference>
<dbReference type="PANTHER" id="PTHR47197:SF3">
    <property type="entry name" value="DIHYDRO-HEME D1 DEHYDROGENASE"/>
    <property type="match status" value="1"/>
</dbReference>
<dbReference type="Pfam" id="PF16819">
    <property type="entry name" value="DUF5074"/>
    <property type="match status" value="1"/>
</dbReference>
<dbReference type="InterPro" id="IPR031815">
    <property type="entry name" value="DUF5074"/>
</dbReference>